<dbReference type="CDD" id="cd06171">
    <property type="entry name" value="Sigma70_r4"/>
    <property type="match status" value="1"/>
</dbReference>
<dbReference type="RefSeq" id="WP_397083938.1">
    <property type="nucleotide sequence ID" value="NZ_JBITGY010000006.1"/>
</dbReference>
<dbReference type="SUPFAM" id="SSF88946">
    <property type="entry name" value="Sigma2 domain of RNA polymerase sigma factors"/>
    <property type="match status" value="1"/>
</dbReference>
<keyword evidence="2" id="KW-0805">Transcription regulation</keyword>
<evidence type="ECO:0000313" key="8">
    <source>
        <dbReference type="Proteomes" id="UP001612741"/>
    </source>
</evidence>
<accession>A0ABW7YWY1</accession>
<dbReference type="InterPro" id="IPR014284">
    <property type="entry name" value="RNA_pol_sigma-70_dom"/>
</dbReference>
<dbReference type="Gene3D" id="1.10.10.10">
    <property type="entry name" value="Winged helix-like DNA-binding domain superfamily/Winged helix DNA-binding domain"/>
    <property type="match status" value="1"/>
</dbReference>
<dbReference type="Pfam" id="PF04542">
    <property type="entry name" value="Sigma70_r2"/>
    <property type="match status" value="1"/>
</dbReference>
<dbReference type="InterPro" id="IPR013249">
    <property type="entry name" value="RNA_pol_sigma70_r4_t2"/>
</dbReference>
<reference evidence="7 8" key="1">
    <citation type="submission" date="2024-10" db="EMBL/GenBank/DDBJ databases">
        <title>The Natural Products Discovery Center: Release of the First 8490 Sequenced Strains for Exploring Actinobacteria Biosynthetic Diversity.</title>
        <authorList>
            <person name="Kalkreuter E."/>
            <person name="Kautsar S.A."/>
            <person name="Yang D."/>
            <person name="Bader C.D."/>
            <person name="Teijaro C.N."/>
            <person name="Fluegel L."/>
            <person name="Davis C.M."/>
            <person name="Simpson J.R."/>
            <person name="Lauterbach L."/>
            <person name="Steele A.D."/>
            <person name="Gui C."/>
            <person name="Meng S."/>
            <person name="Li G."/>
            <person name="Viehrig K."/>
            <person name="Ye F."/>
            <person name="Su P."/>
            <person name="Kiefer A.F."/>
            <person name="Nichols A."/>
            <person name="Cepeda A.J."/>
            <person name="Yan W."/>
            <person name="Fan B."/>
            <person name="Jiang Y."/>
            <person name="Adhikari A."/>
            <person name="Zheng C.-J."/>
            <person name="Schuster L."/>
            <person name="Cowan T.M."/>
            <person name="Smanski M.J."/>
            <person name="Chevrette M.G."/>
            <person name="De Carvalho L.P.S."/>
            <person name="Shen B."/>
        </authorList>
    </citation>
    <scope>NUCLEOTIDE SEQUENCE [LARGE SCALE GENOMIC DNA]</scope>
    <source>
        <strain evidence="7 8">NPDC050545</strain>
    </source>
</reference>
<name>A0ABW7YWY1_9ACTN</name>
<keyword evidence="8" id="KW-1185">Reference proteome</keyword>
<dbReference type="Proteomes" id="UP001612741">
    <property type="component" value="Unassembled WGS sequence"/>
</dbReference>
<dbReference type="InterPro" id="IPR039425">
    <property type="entry name" value="RNA_pol_sigma-70-like"/>
</dbReference>
<dbReference type="EMBL" id="JBITGY010000006">
    <property type="protein sequence ID" value="MFI6500192.1"/>
    <property type="molecule type" value="Genomic_DNA"/>
</dbReference>
<dbReference type="InterPro" id="IPR036388">
    <property type="entry name" value="WH-like_DNA-bd_sf"/>
</dbReference>
<keyword evidence="3" id="KW-0731">Sigma factor</keyword>
<proteinExistence type="inferred from homology"/>
<dbReference type="PANTHER" id="PTHR43133:SF25">
    <property type="entry name" value="RNA POLYMERASE SIGMA FACTOR RFAY-RELATED"/>
    <property type="match status" value="1"/>
</dbReference>
<organism evidence="7 8">
    <name type="scientific">Nonomuraea typhae</name>
    <dbReference type="NCBI Taxonomy" id="2603600"/>
    <lineage>
        <taxon>Bacteria</taxon>
        <taxon>Bacillati</taxon>
        <taxon>Actinomycetota</taxon>
        <taxon>Actinomycetes</taxon>
        <taxon>Streptosporangiales</taxon>
        <taxon>Streptosporangiaceae</taxon>
        <taxon>Nonomuraea</taxon>
    </lineage>
</organism>
<dbReference type="SUPFAM" id="SSF88659">
    <property type="entry name" value="Sigma3 and sigma4 domains of RNA polymerase sigma factors"/>
    <property type="match status" value="1"/>
</dbReference>
<evidence type="ECO:0000256" key="4">
    <source>
        <dbReference type="ARBA" id="ARBA00023163"/>
    </source>
</evidence>
<keyword evidence="4" id="KW-0804">Transcription</keyword>
<evidence type="ECO:0000256" key="3">
    <source>
        <dbReference type="ARBA" id="ARBA00023082"/>
    </source>
</evidence>
<sequence length="197" mass="21867">MDVTTRARIRAGDQQAFAELFDEFAKAVYNHAYRLTGDWSAAEDVVSLTFLEAWRLRERIEPDGGSLRPWLLGVATNVTRNMRRAARRHQEAMARMPRADPVPDFADELIGRVADAQRLADVRAAFARLRRHEQDVLSLCAGAGLDYAEAAEALGIPVGTVRSRLSRARKKLELAAAARQVRGDRGTAVRSVKESTP</sequence>
<dbReference type="PANTHER" id="PTHR43133">
    <property type="entry name" value="RNA POLYMERASE ECF-TYPE SIGMA FACTO"/>
    <property type="match status" value="1"/>
</dbReference>
<dbReference type="InterPro" id="IPR007627">
    <property type="entry name" value="RNA_pol_sigma70_r2"/>
</dbReference>
<feature type="domain" description="RNA polymerase sigma factor 70 region 4 type 2" evidence="6">
    <location>
        <begin position="121"/>
        <end position="172"/>
    </location>
</feature>
<dbReference type="InterPro" id="IPR013324">
    <property type="entry name" value="RNA_pol_sigma_r3/r4-like"/>
</dbReference>
<evidence type="ECO:0000259" key="5">
    <source>
        <dbReference type="Pfam" id="PF04542"/>
    </source>
</evidence>
<comment type="similarity">
    <text evidence="1">Belongs to the sigma-70 factor family. ECF subfamily.</text>
</comment>
<dbReference type="Gene3D" id="1.10.1740.10">
    <property type="match status" value="1"/>
</dbReference>
<evidence type="ECO:0000256" key="2">
    <source>
        <dbReference type="ARBA" id="ARBA00023015"/>
    </source>
</evidence>
<feature type="domain" description="RNA polymerase sigma-70 region 2" evidence="5">
    <location>
        <begin position="20"/>
        <end position="88"/>
    </location>
</feature>
<dbReference type="InterPro" id="IPR013325">
    <property type="entry name" value="RNA_pol_sigma_r2"/>
</dbReference>
<comment type="caution">
    <text evidence="7">The sequence shown here is derived from an EMBL/GenBank/DDBJ whole genome shotgun (WGS) entry which is preliminary data.</text>
</comment>
<protein>
    <submittedName>
        <fullName evidence="7">RNA polymerase sigma factor</fullName>
    </submittedName>
</protein>
<evidence type="ECO:0000259" key="6">
    <source>
        <dbReference type="Pfam" id="PF08281"/>
    </source>
</evidence>
<dbReference type="NCBIfam" id="TIGR02937">
    <property type="entry name" value="sigma70-ECF"/>
    <property type="match status" value="1"/>
</dbReference>
<evidence type="ECO:0000256" key="1">
    <source>
        <dbReference type="ARBA" id="ARBA00010641"/>
    </source>
</evidence>
<gene>
    <name evidence="7" type="ORF">ACIBG2_22610</name>
</gene>
<dbReference type="Pfam" id="PF08281">
    <property type="entry name" value="Sigma70_r4_2"/>
    <property type="match status" value="1"/>
</dbReference>
<evidence type="ECO:0000313" key="7">
    <source>
        <dbReference type="EMBL" id="MFI6500192.1"/>
    </source>
</evidence>